<dbReference type="InterPro" id="IPR010432">
    <property type="entry name" value="RDD"/>
</dbReference>
<organism evidence="8 9">
    <name type="scientific">Pontibacter silvestris</name>
    <dbReference type="NCBI Taxonomy" id="2305183"/>
    <lineage>
        <taxon>Bacteria</taxon>
        <taxon>Pseudomonadati</taxon>
        <taxon>Bacteroidota</taxon>
        <taxon>Cytophagia</taxon>
        <taxon>Cytophagales</taxon>
        <taxon>Hymenobacteraceae</taxon>
        <taxon>Pontibacter</taxon>
    </lineage>
</organism>
<feature type="transmembrane region" description="Helical" evidence="6">
    <location>
        <begin position="21"/>
        <end position="43"/>
    </location>
</feature>
<reference evidence="9" key="1">
    <citation type="journal article" date="2019" name="Int. J. Syst. Evol. Microbiol.">
        <title>The Global Catalogue of Microorganisms (GCM) 10K type strain sequencing project: providing services to taxonomists for standard genome sequencing and annotation.</title>
        <authorList>
            <consortium name="The Broad Institute Genomics Platform"/>
            <consortium name="The Broad Institute Genome Sequencing Center for Infectious Disease"/>
            <person name="Wu L."/>
            <person name="Ma J."/>
        </authorList>
    </citation>
    <scope>NUCLEOTIDE SEQUENCE [LARGE SCALE GENOMIC DNA]</scope>
    <source>
        <strain evidence="9">JCM 16545</strain>
    </source>
</reference>
<evidence type="ECO:0000256" key="1">
    <source>
        <dbReference type="ARBA" id="ARBA00004651"/>
    </source>
</evidence>
<comment type="subcellular location">
    <subcellularLocation>
        <location evidence="1">Cell membrane</location>
        <topology evidence="1">Multi-pass membrane protein</topology>
    </subcellularLocation>
</comment>
<feature type="transmembrane region" description="Helical" evidence="6">
    <location>
        <begin position="105"/>
        <end position="126"/>
    </location>
</feature>
<evidence type="ECO:0000256" key="2">
    <source>
        <dbReference type="ARBA" id="ARBA00022475"/>
    </source>
</evidence>
<keyword evidence="2" id="KW-1003">Cell membrane</keyword>
<name>A0ABW4WSR8_9BACT</name>
<dbReference type="Proteomes" id="UP001597369">
    <property type="component" value="Unassembled WGS sequence"/>
</dbReference>
<accession>A0ABW4WSR8</accession>
<evidence type="ECO:0000259" key="7">
    <source>
        <dbReference type="Pfam" id="PF06271"/>
    </source>
</evidence>
<protein>
    <submittedName>
        <fullName evidence="8">RDD family protein</fullName>
    </submittedName>
</protein>
<evidence type="ECO:0000256" key="5">
    <source>
        <dbReference type="ARBA" id="ARBA00023136"/>
    </source>
</evidence>
<proteinExistence type="predicted"/>
<evidence type="ECO:0000256" key="6">
    <source>
        <dbReference type="SAM" id="Phobius"/>
    </source>
</evidence>
<keyword evidence="4 6" id="KW-1133">Transmembrane helix</keyword>
<dbReference type="RefSeq" id="WP_229962739.1">
    <property type="nucleotide sequence ID" value="NZ_JAJJWI010000031.1"/>
</dbReference>
<feature type="domain" description="RDD" evidence="7">
    <location>
        <begin position="15"/>
        <end position="137"/>
    </location>
</feature>
<dbReference type="PANTHER" id="PTHR36115">
    <property type="entry name" value="PROLINE-RICH ANTIGEN HOMOLOG-RELATED"/>
    <property type="match status" value="1"/>
</dbReference>
<keyword evidence="5 6" id="KW-0472">Membrane</keyword>
<dbReference type="PANTHER" id="PTHR36115:SF6">
    <property type="entry name" value="PROLINE-RICH ANTIGEN HOMOLOG"/>
    <property type="match status" value="1"/>
</dbReference>
<dbReference type="InterPro" id="IPR051791">
    <property type="entry name" value="Pra-immunoreactive"/>
</dbReference>
<comment type="caution">
    <text evidence="8">The sequence shown here is derived from an EMBL/GenBank/DDBJ whole genome shotgun (WGS) entry which is preliminary data.</text>
</comment>
<evidence type="ECO:0000313" key="9">
    <source>
        <dbReference type="Proteomes" id="UP001597369"/>
    </source>
</evidence>
<evidence type="ECO:0000256" key="4">
    <source>
        <dbReference type="ARBA" id="ARBA00022989"/>
    </source>
</evidence>
<sequence length="143" mass="16269">MQTTYTQSNKNIALADLSTRVLAFMLDMFILLTLIGIADYLTFSSDDEALLIKPERWLHFLLSWLYFAGTEVCPCQATLGKYLLGLKVTGTSGFRLSLRQASVRFFAKPFTLFVILIRFLNGLPYFTRSLFHDRLANSQVVAK</sequence>
<keyword evidence="3 6" id="KW-0812">Transmembrane</keyword>
<dbReference type="EMBL" id="JBHUHV010000001">
    <property type="protein sequence ID" value="MFD2065271.1"/>
    <property type="molecule type" value="Genomic_DNA"/>
</dbReference>
<evidence type="ECO:0000313" key="8">
    <source>
        <dbReference type="EMBL" id="MFD2065271.1"/>
    </source>
</evidence>
<gene>
    <name evidence="8" type="ORF">ACFSKU_00110</name>
</gene>
<evidence type="ECO:0000256" key="3">
    <source>
        <dbReference type="ARBA" id="ARBA00022692"/>
    </source>
</evidence>
<dbReference type="Pfam" id="PF06271">
    <property type="entry name" value="RDD"/>
    <property type="match status" value="1"/>
</dbReference>
<keyword evidence="9" id="KW-1185">Reference proteome</keyword>
<feature type="transmembrane region" description="Helical" evidence="6">
    <location>
        <begin position="63"/>
        <end position="84"/>
    </location>
</feature>